<name>A0A101XT12_9BACL</name>
<dbReference type="AlphaFoldDB" id="A0A101XT12"/>
<proteinExistence type="predicted"/>
<dbReference type="Proteomes" id="UP000053557">
    <property type="component" value="Unassembled WGS sequence"/>
</dbReference>
<organism evidence="1 2">
    <name type="scientific">Ferroacidibacillus organovorans</name>
    <dbReference type="NCBI Taxonomy" id="1765683"/>
    <lineage>
        <taxon>Bacteria</taxon>
        <taxon>Bacillati</taxon>
        <taxon>Bacillota</taxon>
        <taxon>Bacilli</taxon>
        <taxon>Bacillales</taxon>
        <taxon>Alicyclobacillaceae</taxon>
        <taxon>Ferroacidibacillus</taxon>
    </lineage>
</organism>
<evidence type="ECO:0000313" key="1">
    <source>
        <dbReference type="EMBL" id="KUO96911.1"/>
    </source>
</evidence>
<protein>
    <submittedName>
        <fullName evidence="1">Uncharacterized protein</fullName>
    </submittedName>
</protein>
<accession>A0A101XT12</accession>
<evidence type="ECO:0000313" key="2">
    <source>
        <dbReference type="Proteomes" id="UP000053557"/>
    </source>
</evidence>
<dbReference type="RefSeq" id="WP_067713039.1">
    <property type="nucleotide sequence ID" value="NZ_LPVJ01000009.1"/>
</dbReference>
<dbReference type="EMBL" id="LPVJ01000009">
    <property type="protein sequence ID" value="KUO96911.1"/>
    <property type="molecule type" value="Genomic_DNA"/>
</dbReference>
<sequence>MRNARTLLERTVLSKSIEGELRTFDIDLHESDAGYMMYVYDPEEAFETGTFLFAGYETAKAAFDVCVNILMREEVRDTDTSYDFAERVLEKITLQTGVTPT</sequence>
<keyword evidence="2" id="KW-1185">Reference proteome</keyword>
<reference evidence="1 2" key="1">
    <citation type="submission" date="2015-12" db="EMBL/GenBank/DDBJ databases">
        <title>Draft genome sequence of Acidibacillus ferrooxidans ITV001, isolated from a chalcopyrite acid mine drainage site in Brazil.</title>
        <authorList>
            <person name="Dall'Agnol H."/>
            <person name="Nancucheo I."/>
            <person name="Johnson B."/>
            <person name="Oliveira R."/>
            <person name="Leite L."/>
            <person name="Pylro V."/>
            <person name="Nunes G.L."/>
            <person name="Tzotzos G."/>
            <person name="Fernandes G.R."/>
            <person name="Dutra J."/>
            <person name="Orellana S.C."/>
            <person name="Oliveira G."/>
        </authorList>
    </citation>
    <scope>NUCLEOTIDE SEQUENCE [LARGE SCALE GENOMIC DNA]</scope>
    <source>
        <strain evidence="2">ITV01</strain>
    </source>
</reference>
<comment type="caution">
    <text evidence="1">The sequence shown here is derived from an EMBL/GenBank/DDBJ whole genome shotgun (WGS) entry which is preliminary data.</text>
</comment>
<gene>
    <name evidence="1" type="ORF">ATW55_08955</name>
</gene>
<dbReference type="OrthoDB" id="2990678at2"/>